<protein>
    <recommendedName>
        <fullName evidence="10">Major facilitator superfamily (MFS) profile domain-containing protein</fullName>
    </recommendedName>
</protein>
<feature type="transmembrane region" description="Helical" evidence="9">
    <location>
        <begin position="321"/>
        <end position="342"/>
    </location>
</feature>
<sequence length="483" mass="52436">MVDNGGASKTLPQYIAALSVCLGAVAAGTVLGWTGNISEKLTNSTLNSTLNDIDIDKDASGWIGSFATLGALVMCFPIGYICDLIGRKWGCLMTVIPFSVGWLLIIFAGNTGMIYAGRFLTGLAGGAFCVAAPIYTSEIAEDKIRGTLGTFFQLLLTVGILIAYIAGAYMSPVGVSIISAIIPLIFAASFFFQPETPVYLMMKKKEREAQNSLKKLRGSSYNCDDELKEIRERLEEDANNNANFFEAVKTTASKRAIFICFGLMFFQQMSGVNAIVFYTGSIFTAAKSSLESSTATIIVGVTQVLATFVSSLVIDRFGRKILLLCSIIFMMLSGLVVGIFFSLSDRKVLDDDGIAKIGFLPIMGLIIFMIAFSLGFGPIPWLVSAELMPPEIKSTACSLAAIFNWFLAFIVTRFYENLKNAIGGDSTFYIFAGISFIGIIFVFMFVPETKGKSISEVQKLLSGGENKHSIDYRDGIENPNFEK</sequence>
<dbReference type="InterPro" id="IPR005828">
    <property type="entry name" value="MFS_sugar_transport-like"/>
</dbReference>
<feature type="transmembrane region" description="Helical" evidence="9">
    <location>
        <begin position="427"/>
        <end position="446"/>
    </location>
</feature>
<dbReference type="PANTHER" id="PTHR48021">
    <property type="match status" value="1"/>
</dbReference>
<feature type="domain" description="Major facilitator superfamily (MFS) profile" evidence="10">
    <location>
        <begin position="16"/>
        <end position="450"/>
    </location>
</feature>
<evidence type="ECO:0000256" key="5">
    <source>
        <dbReference type="ARBA" id="ARBA00023136"/>
    </source>
</evidence>
<evidence type="ECO:0000313" key="11">
    <source>
        <dbReference type="EMBL" id="CAG9818841.1"/>
    </source>
</evidence>
<organism evidence="11 12">
    <name type="scientific">Phaedon cochleariae</name>
    <name type="common">Mustard beetle</name>
    <dbReference type="NCBI Taxonomy" id="80249"/>
    <lineage>
        <taxon>Eukaryota</taxon>
        <taxon>Metazoa</taxon>
        <taxon>Ecdysozoa</taxon>
        <taxon>Arthropoda</taxon>
        <taxon>Hexapoda</taxon>
        <taxon>Insecta</taxon>
        <taxon>Pterygota</taxon>
        <taxon>Neoptera</taxon>
        <taxon>Endopterygota</taxon>
        <taxon>Coleoptera</taxon>
        <taxon>Polyphaga</taxon>
        <taxon>Cucujiformia</taxon>
        <taxon>Chrysomeloidea</taxon>
        <taxon>Chrysomelidae</taxon>
        <taxon>Chrysomelinae</taxon>
        <taxon>Chrysomelini</taxon>
        <taxon>Phaedon</taxon>
    </lineage>
</organism>
<dbReference type="EMBL" id="OU896708">
    <property type="protein sequence ID" value="CAG9818841.1"/>
    <property type="molecule type" value="Genomic_DNA"/>
</dbReference>
<dbReference type="InterPro" id="IPR005829">
    <property type="entry name" value="Sugar_transporter_CS"/>
</dbReference>
<dbReference type="GO" id="GO:0051119">
    <property type="term" value="F:sugar transmembrane transporter activity"/>
    <property type="evidence" value="ECO:0007669"/>
    <property type="project" value="InterPro"/>
</dbReference>
<proteinExistence type="inferred from homology"/>
<feature type="transmembrane region" description="Helical" evidence="9">
    <location>
        <begin position="115"/>
        <end position="136"/>
    </location>
</feature>
<feature type="transmembrane region" description="Helical" evidence="9">
    <location>
        <begin position="89"/>
        <end position="109"/>
    </location>
</feature>
<name>A0A9N9SDI7_PHACE</name>
<evidence type="ECO:0000256" key="9">
    <source>
        <dbReference type="SAM" id="Phobius"/>
    </source>
</evidence>
<evidence type="ECO:0000256" key="6">
    <source>
        <dbReference type="ARBA" id="ARBA00023180"/>
    </source>
</evidence>
<evidence type="ECO:0000256" key="4">
    <source>
        <dbReference type="ARBA" id="ARBA00022989"/>
    </source>
</evidence>
<feature type="transmembrane region" description="Helical" evidence="9">
    <location>
        <begin position="62"/>
        <end position="82"/>
    </location>
</feature>
<dbReference type="InterPro" id="IPR003663">
    <property type="entry name" value="Sugar/inositol_transpt"/>
</dbReference>
<keyword evidence="12" id="KW-1185">Reference proteome</keyword>
<feature type="transmembrane region" description="Helical" evidence="9">
    <location>
        <begin position="295"/>
        <end position="314"/>
    </location>
</feature>
<evidence type="ECO:0000256" key="8">
    <source>
        <dbReference type="RuleBase" id="RU003346"/>
    </source>
</evidence>
<reference evidence="11" key="1">
    <citation type="submission" date="2022-01" db="EMBL/GenBank/DDBJ databases">
        <authorList>
            <person name="King R."/>
        </authorList>
    </citation>
    <scope>NUCLEOTIDE SEQUENCE</scope>
</reference>
<reference evidence="11" key="2">
    <citation type="submission" date="2022-10" db="EMBL/GenBank/DDBJ databases">
        <authorList>
            <consortium name="ENA_rothamsted_submissions"/>
            <consortium name="culmorum"/>
            <person name="King R."/>
        </authorList>
    </citation>
    <scope>NUCLEOTIDE SEQUENCE</scope>
</reference>
<keyword evidence="2" id="KW-1003">Cell membrane</keyword>
<dbReference type="GO" id="GO:0005886">
    <property type="term" value="C:plasma membrane"/>
    <property type="evidence" value="ECO:0007669"/>
    <property type="project" value="UniProtKB-SubCell"/>
</dbReference>
<dbReference type="AlphaFoldDB" id="A0A9N9SDI7"/>
<gene>
    <name evidence="11" type="ORF">PHAECO_LOCUS6083</name>
</gene>
<dbReference type="PROSITE" id="PS00217">
    <property type="entry name" value="SUGAR_TRANSPORT_2"/>
    <property type="match status" value="1"/>
</dbReference>
<dbReference type="SUPFAM" id="SSF103473">
    <property type="entry name" value="MFS general substrate transporter"/>
    <property type="match status" value="1"/>
</dbReference>
<dbReference type="InterPro" id="IPR020846">
    <property type="entry name" value="MFS_dom"/>
</dbReference>
<evidence type="ECO:0000256" key="3">
    <source>
        <dbReference type="ARBA" id="ARBA00022692"/>
    </source>
</evidence>
<evidence type="ECO:0000259" key="10">
    <source>
        <dbReference type="PROSITE" id="PS50850"/>
    </source>
</evidence>
<dbReference type="InterPro" id="IPR050549">
    <property type="entry name" value="MFS_Trehalose_Transporter"/>
</dbReference>
<evidence type="ECO:0000313" key="12">
    <source>
        <dbReference type="Proteomes" id="UP001153737"/>
    </source>
</evidence>
<keyword evidence="3 9" id="KW-0812">Transmembrane</keyword>
<dbReference type="PANTHER" id="PTHR48021:SF1">
    <property type="entry name" value="GH07001P-RELATED"/>
    <property type="match status" value="1"/>
</dbReference>
<evidence type="ECO:0000256" key="7">
    <source>
        <dbReference type="ARBA" id="ARBA00024348"/>
    </source>
</evidence>
<dbReference type="Pfam" id="PF00083">
    <property type="entry name" value="Sugar_tr"/>
    <property type="match status" value="1"/>
</dbReference>
<keyword evidence="8" id="KW-0813">Transport</keyword>
<dbReference type="NCBIfam" id="TIGR00879">
    <property type="entry name" value="SP"/>
    <property type="match status" value="1"/>
</dbReference>
<dbReference type="FunFam" id="1.20.1250.20:FF:000055">
    <property type="entry name" value="Facilitated trehalose transporter Tret1-2 homolog"/>
    <property type="match status" value="1"/>
</dbReference>
<feature type="transmembrane region" description="Helical" evidence="9">
    <location>
        <begin position="395"/>
        <end position="415"/>
    </location>
</feature>
<keyword evidence="4 9" id="KW-1133">Transmembrane helix</keyword>
<dbReference type="CDD" id="cd17358">
    <property type="entry name" value="MFS_GLUT6_8_Class3_like"/>
    <property type="match status" value="1"/>
</dbReference>
<dbReference type="Proteomes" id="UP001153737">
    <property type="component" value="Chromosome 2"/>
</dbReference>
<dbReference type="InterPro" id="IPR036259">
    <property type="entry name" value="MFS_trans_sf"/>
</dbReference>
<feature type="transmembrane region" description="Helical" evidence="9">
    <location>
        <begin position="173"/>
        <end position="192"/>
    </location>
</feature>
<feature type="transmembrane region" description="Helical" evidence="9">
    <location>
        <begin position="12"/>
        <end position="33"/>
    </location>
</feature>
<keyword evidence="5 9" id="KW-0472">Membrane</keyword>
<keyword evidence="6" id="KW-0325">Glycoprotein</keyword>
<dbReference type="PRINTS" id="PR00171">
    <property type="entry name" value="SUGRTRNSPORT"/>
</dbReference>
<feature type="transmembrane region" description="Helical" evidence="9">
    <location>
        <begin position="362"/>
        <end position="383"/>
    </location>
</feature>
<comment type="similarity">
    <text evidence="7">Belongs to the major facilitator superfamily. Sugar transporter (TC 2.A.1.1) family. Trehalose transporter subfamily.</text>
</comment>
<dbReference type="Gene3D" id="1.20.1250.20">
    <property type="entry name" value="MFS general substrate transporter like domains"/>
    <property type="match status" value="1"/>
</dbReference>
<comment type="subcellular location">
    <subcellularLocation>
        <location evidence="1">Cell membrane</location>
        <topology evidence="1">Multi-pass membrane protein</topology>
    </subcellularLocation>
</comment>
<dbReference type="InterPro" id="IPR044775">
    <property type="entry name" value="MFS_ERD6/Tret1-like"/>
</dbReference>
<dbReference type="OrthoDB" id="6612291at2759"/>
<feature type="transmembrane region" description="Helical" evidence="9">
    <location>
        <begin position="256"/>
        <end position="283"/>
    </location>
</feature>
<dbReference type="PROSITE" id="PS50850">
    <property type="entry name" value="MFS"/>
    <property type="match status" value="1"/>
</dbReference>
<evidence type="ECO:0000256" key="2">
    <source>
        <dbReference type="ARBA" id="ARBA00022475"/>
    </source>
</evidence>
<accession>A0A9N9SDI7</accession>
<evidence type="ECO:0000256" key="1">
    <source>
        <dbReference type="ARBA" id="ARBA00004651"/>
    </source>
</evidence>
<dbReference type="PROSITE" id="PS00216">
    <property type="entry name" value="SUGAR_TRANSPORT_1"/>
    <property type="match status" value="1"/>
</dbReference>
<feature type="transmembrane region" description="Helical" evidence="9">
    <location>
        <begin position="148"/>
        <end position="167"/>
    </location>
</feature>